<name>A0ABR4EQB2_9PEZI</name>
<keyword evidence="3" id="KW-1185">Reference proteome</keyword>
<comment type="caution">
    <text evidence="2">The sequence shown here is derived from an EMBL/GenBank/DDBJ whole genome shotgun (WGS) entry which is preliminary data.</text>
</comment>
<evidence type="ECO:0000313" key="2">
    <source>
        <dbReference type="EMBL" id="KAL2284634.1"/>
    </source>
</evidence>
<accession>A0ABR4EQB2</accession>
<dbReference type="Pfam" id="PF17109">
    <property type="entry name" value="Goodbye"/>
    <property type="match status" value="1"/>
</dbReference>
<dbReference type="Proteomes" id="UP001600888">
    <property type="component" value="Unassembled WGS sequence"/>
</dbReference>
<dbReference type="EMBL" id="JBAWTH010000035">
    <property type="protein sequence ID" value="KAL2284634.1"/>
    <property type="molecule type" value="Genomic_DNA"/>
</dbReference>
<reference evidence="2 3" key="1">
    <citation type="submission" date="2024-03" db="EMBL/GenBank/DDBJ databases">
        <title>A high-quality draft genome sequence of Diaporthe vaccinii, a causative agent of upright dieback and viscid rot disease in cranberry plants.</title>
        <authorList>
            <person name="Sarrasin M."/>
            <person name="Lang B.F."/>
            <person name="Burger G."/>
        </authorList>
    </citation>
    <scope>NUCLEOTIDE SEQUENCE [LARGE SCALE GENOMIC DNA]</scope>
    <source>
        <strain evidence="2 3">IS7</strain>
    </source>
</reference>
<feature type="domain" description="Fungal STAND N-terminal Goodbye" evidence="1">
    <location>
        <begin position="24"/>
        <end position="148"/>
    </location>
</feature>
<evidence type="ECO:0000259" key="1">
    <source>
        <dbReference type="Pfam" id="PF17109"/>
    </source>
</evidence>
<gene>
    <name evidence="2" type="ORF">FJTKL_08733</name>
</gene>
<evidence type="ECO:0000313" key="3">
    <source>
        <dbReference type="Proteomes" id="UP001600888"/>
    </source>
</evidence>
<organism evidence="2 3">
    <name type="scientific">Diaporthe vaccinii</name>
    <dbReference type="NCBI Taxonomy" id="105482"/>
    <lineage>
        <taxon>Eukaryota</taxon>
        <taxon>Fungi</taxon>
        <taxon>Dikarya</taxon>
        <taxon>Ascomycota</taxon>
        <taxon>Pezizomycotina</taxon>
        <taxon>Sordariomycetes</taxon>
        <taxon>Sordariomycetidae</taxon>
        <taxon>Diaporthales</taxon>
        <taxon>Diaporthaceae</taxon>
        <taxon>Diaporthe</taxon>
        <taxon>Diaporthe eres species complex</taxon>
    </lineage>
</organism>
<dbReference type="InterPro" id="IPR031350">
    <property type="entry name" value="Goodbye_dom"/>
</dbReference>
<proteinExistence type="predicted"/>
<sequence length="235" mass="26484">MAQQSHEASRKTALGGEMGMIAIWDEAMDIFKNICDESLLRGDVKSFDDVQKKIESVSKVASGLDPEHQEKWDKARRVGLDSLKYLKMLVGVASKASSLGFVPAGAADITSNALCFVFDIPIAIRRYHHAINDVFGKVSTALSQFRIYDSMESIDASLDDLLVQEIRRVMVSFVKLCAHVVKFRQSSRWKRLRQDFKSILDEDSGLNDEMTKFEHALQQKGEIERTIRLAQVVDT</sequence>
<protein>
    <recommendedName>
        <fullName evidence="1">Fungal STAND N-terminal Goodbye domain-containing protein</fullName>
    </recommendedName>
</protein>